<dbReference type="OrthoDB" id="9061489at2"/>
<organism evidence="1 2">
    <name type="scientific">Trinickia violacea</name>
    <dbReference type="NCBI Taxonomy" id="2571746"/>
    <lineage>
        <taxon>Bacteria</taxon>
        <taxon>Pseudomonadati</taxon>
        <taxon>Pseudomonadota</taxon>
        <taxon>Betaproteobacteria</taxon>
        <taxon>Burkholderiales</taxon>
        <taxon>Burkholderiaceae</taxon>
        <taxon>Trinickia</taxon>
    </lineage>
</organism>
<dbReference type="EMBL" id="CP040077">
    <property type="protein sequence ID" value="QCP49948.1"/>
    <property type="molecule type" value="Genomic_DNA"/>
</dbReference>
<evidence type="ECO:0000313" key="2">
    <source>
        <dbReference type="Proteomes" id="UP000298656"/>
    </source>
</evidence>
<gene>
    <name evidence="1" type="ORF">FAZ95_12630</name>
</gene>
<dbReference type="PROSITE" id="PS51257">
    <property type="entry name" value="PROKAR_LIPOPROTEIN"/>
    <property type="match status" value="1"/>
</dbReference>
<proteinExistence type="predicted"/>
<accession>A0A4P8ILZ1</accession>
<reference evidence="1 2" key="1">
    <citation type="submission" date="2019-05" db="EMBL/GenBank/DDBJ databases">
        <title>Burkholderia sp. DHOD12, isolated from subtropical forest soil.</title>
        <authorList>
            <person name="Gao Z.-H."/>
            <person name="Qiu L.-H."/>
        </authorList>
    </citation>
    <scope>NUCLEOTIDE SEQUENCE [LARGE SCALE GENOMIC DNA]</scope>
    <source>
        <strain evidence="1 2">DHOD12</strain>
    </source>
</reference>
<dbReference type="KEGG" id="tvl:FAZ95_12630"/>
<keyword evidence="2" id="KW-1185">Reference proteome</keyword>
<sequence>MTDQRSRFFTACLMGTALLTGGCAHHHDGTSQPGAIAHAAKAPRTMLADEAIPASQADKAKLVFRSKGMPMSVMFWQSTSAQACGDFQPVGAVFDSGRGVLLPWIANLTEKLNRPLRKVETSRVQYVEPGTPVQVKALTKSVDQPTSMSPVQTYSCGPIVTSFNPEKAHAYLVEFDFQGMQSCSQHVTDITDAAHPVPVEPQAPACGIDSADATGGTVHVNYLKADHEQRLAQARKKEGAATLASDKAFAMQDEAAELDSLGQSDEALAVVDRALRMLDPSKSKDVVATKAGILFNLNQPQAALDILAPQLEATRKFADGQASNARASALSTYTEGFVTATFCYMQLEQWGNAIKTLADTESLLEGPSFSAYKSLLYRYIMARAHDPSLADSELEKRAAYYTVNDKGHYGALLRMWQGEDTVKETAKIIGAMSGADQQEAFGESLFYGGAYAKFVKGNDAGAKAMLADLDQVAPYGSIEWIYGKRVLQ</sequence>
<dbReference type="AlphaFoldDB" id="A0A4P8ILZ1"/>
<protein>
    <recommendedName>
        <fullName evidence="3">Tetratricopeptide repeat protein</fullName>
    </recommendedName>
</protein>
<evidence type="ECO:0000313" key="1">
    <source>
        <dbReference type="EMBL" id="QCP49948.1"/>
    </source>
</evidence>
<name>A0A4P8ILZ1_9BURK</name>
<evidence type="ECO:0008006" key="3">
    <source>
        <dbReference type="Google" id="ProtNLM"/>
    </source>
</evidence>
<dbReference type="RefSeq" id="WP_137332772.1">
    <property type="nucleotide sequence ID" value="NZ_CP040077.1"/>
</dbReference>
<dbReference type="Proteomes" id="UP000298656">
    <property type="component" value="Chromosome 1"/>
</dbReference>